<keyword evidence="4 6" id="KW-0472">Membrane</keyword>
<dbReference type="InterPro" id="IPR002126">
    <property type="entry name" value="Cadherin-like_dom"/>
</dbReference>
<feature type="domain" description="Cadherin" evidence="8">
    <location>
        <begin position="28"/>
        <end position="130"/>
    </location>
</feature>
<evidence type="ECO:0000313" key="9">
    <source>
        <dbReference type="EMBL" id="KAK6488159.1"/>
    </source>
</evidence>
<dbReference type="PANTHER" id="PTHR24027:SF431">
    <property type="entry name" value="CADHERIN-RELATED FAMILY MEMBER 5-LIKE ISOFORM X1"/>
    <property type="match status" value="1"/>
</dbReference>
<dbReference type="PANTHER" id="PTHR24027">
    <property type="entry name" value="CADHERIN-23"/>
    <property type="match status" value="1"/>
</dbReference>
<evidence type="ECO:0000256" key="4">
    <source>
        <dbReference type="ARBA" id="ARBA00023136"/>
    </source>
</evidence>
<organism evidence="9 10">
    <name type="scientific">Huso huso</name>
    <name type="common">Beluga</name>
    <name type="synonym">Acipenser huso</name>
    <dbReference type="NCBI Taxonomy" id="61971"/>
    <lineage>
        <taxon>Eukaryota</taxon>
        <taxon>Metazoa</taxon>
        <taxon>Chordata</taxon>
        <taxon>Craniata</taxon>
        <taxon>Vertebrata</taxon>
        <taxon>Euteleostomi</taxon>
        <taxon>Actinopterygii</taxon>
        <taxon>Chondrostei</taxon>
        <taxon>Acipenseriformes</taxon>
        <taxon>Acipenseridae</taxon>
        <taxon>Huso</taxon>
    </lineage>
</organism>
<keyword evidence="7" id="KW-0732">Signal</keyword>
<keyword evidence="6" id="KW-0812">Transmembrane</keyword>
<evidence type="ECO:0000256" key="1">
    <source>
        <dbReference type="ARBA" id="ARBA00004370"/>
    </source>
</evidence>
<dbReference type="PROSITE" id="PS50268">
    <property type="entry name" value="CADHERIN_2"/>
    <property type="match status" value="4"/>
</dbReference>
<keyword evidence="3 5" id="KW-0106">Calcium</keyword>
<dbReference type="EMBL" id="JAHFZB010000007">
    <property type="protein sequence ID" value="KAK6488159.1"/>
    <property type="molecule type" value="Genomic_DNA"/>
</dbReference>
<evidence type="ECO:0000256" key="6">
    <source>
        <dbReference type="SAM" id="Phobius"/>
    </source>
</evidence>
<gene>
    <name evidence="9" type="ORF">HHUSO_G9528</name>
</gene>
<evidence type="ECO:0000256" key="7">
    <source>
        <dbReference type="SAM" id="SignalP"/>
    </source>
</evidence>
<proteinExistence type="predicted"/>
<dbReference type="PRINTS" id="PR00205">
    <property type="entry name" value="CADHERIN"/>
</dbReference>
<feature type="chain" id="PRO_5045318553" evidence="7">
    <location>
        <begin position="24"/>
        <end position="682"/>
    </location>
</feature>
<evidence type="ECO:0000256" key="5">
    <source>
        <dbReference type="PROSITE-ProRule" id="PRU00043"/>
    </source>
</evidence>
<accession>A0ABR0ZTY1</accession>
<comment type="subcellular location">
    <subcellularLocation>
        <location evidence="1">Membrane</location>
    </subcellularLocation>
</comment>
<feature type="domain" description="Cadherin" evidence="8">
    <location>
        <begin position="252"/>
        <end position="360"/>
    </location>
</feature>
<dbReference type="Pfam" id="PF00028">
    <property type="entry name" value="Cadherin"/>
    <property type="match status" value="1"/>
</dbReference>
<dbReference type="SMART" id="SM00112">
    <property type="entry name" value="CA"/>
    <property type="match status" value="3"/>
</dbReference>
<dbReference type="InterPro" id="IPR039808">
    <property type="entry name" value="Cadherin"/>
</dbReference>
<protein>
    <submittedName>
        <fullName evidence="9">Cadherin-related family member 5-like isoform X1</fullName>
    </submittedName>
</protein>
<feature type="transmembrane region" description="Helical" evidence="6">
    <location>
        <begin position="487"/>
        <end position="510"/>
    </location>
</feature>
<evidence type="ECO:0000259" key="8">
    <source>
        <dbReference type="PROSITE" id="PS50268"/>
    </source>
</evidence>
<name>A0ABR0ZTY1_HUSHU</name>
<sequence>MLKLWRTLICQLAVSLSYHIVKANLCHGGSDITAAVRENSPNREFIANLSIIGNPGVNSIRLCLTGDNADWFFLEGKTIRLNSSSTRVLDREEQGSILVASLTCYENDSIQTTYRIMVEILNENDNRPEFLPHSIQPLNISELTSVNTVIFTVQARDADDDTIVYIIDTTLPDASYFRIDLPNSGRVVLAKPLDYETKSQLELIIFAMEMNTDQKYNTSVTIKITVLDGDDQYPQFLPCTLWSQDQTRSVCTNPVYTVNVTEKQQGDSLHFSPGPVYAEDGDKGLRTPVKYTILSGADNGRFRINNVTGEVIMTRPVENRLLTPTLKLRIMAFQVDDPKKYTVATALIRVLALNRFPPQFNQTTYKGFIMENPGPAALVTTYRNAVLLVQALDQDFREGLNPKIQYSLTPKSNNTRVYQITQEGLLIAKANQLRPHEKHFLEVIAVDQESGETAKASVDIEVLPNGQEAPASPFGGDKLYSLMDMGVLGGSMGTALLLLILALFVVFCSLKKRRKHQDTTDRASVAMDKHPNVSLKWFQLVNPGKSMPLVEEISYQNEGYNLGEDEVASNISDKNGGHTKNVEKADVIPHNIEKMKNKEHNLTQIPNDLVQANLAPQLAGEHKSPSIMCNGKMVDRSGYKSVWFKDEVLPKEKFEPQKQDCESRTQSGLVFYGQDSMELSVE</sequence>
<reference evidence="9 10" key="1">
    <citation type="submission" date="2021-05" db="EMBL/GenBank/DDBJ databases">
        <authorList>
            <person name="Zahm M."/>
            <person name="Klopp C."/>
            <person name="Cabau C."/>
            <person name="Kuhl H."/>
            <person name="Suciu R."/>
            <person name="Ciorpac M."/>
            <person name="Holostenco D."/>
            <person name="Gessner J."/>
            <person name="Wuertz S."/>
            <person name="Hohne C."/>
            <person name="Stock M."/>
            <person name="Gislard M."/>
            <person name="Lluch J."/>
            <person name="Milhes M."/>
            <person name="Lampietro C."/>
            <person name="Lopez Roques C."/>
            <person name="Donnadieu C."/>
            <person name="Du K."/>
            <person name="Schartl M."/>
            <person name="Guiguen Y."/>
        </authorList>
    </citation>
    <scope>NUCLEOTIDE SEQUENCE [LARGE SCALE GENOMIC DNA]</scope>
    <source>
        <strain evidence="9">Hh-F2</strain>
        <tissue evidence="9">Blood</tissue>
    </source>
</reference>
<dbReference type="Proteomes" id="UP001369086">
    <property type="component" value="Unassembled WGS sequence"/>
</dbReference>
<evidence type="ECO:0000313" key="10">
    <source>
        <dbReference type="Proteomes" id="UP001369086"/>
    </source>
</evidence>
<comment type="caution">
    <text evidence="9">The sequence shown here is derived from an EMBL/GenBank/DDBJ whole genome shotgun (WGS) entry which is preliminary data.</text>
</comment>
<feature type="domain" description="Cadherin" evidence="8">
    <location>
        <begin position="132"/>
        <end position="236"/>
    </location>
</feature>
<evidence type="ECO:0000256" key="3">
    <source>
        <dbReference type="ARBA" id="ARBA00022837"/>
    </source>
</evidence>
<dbReference type="InterPro" id="IPR015919">
    <property type="entry name" value="Cadherin-like_sf"/>
</dbReference>
<dbReference type="SUPFAM" id="SSF49313">
    <property type="entry name" value="Cadherin-like"/>
    <property type="match status" value="3"/>
</dbReference>
<evidence type="ECO:0000256" key="2">
    <source>
        <dbReference type="ARBA" id="ARBA00022737"/>
    </source>
</evidence>
<dbReference type="CDD" id="cd11304">
    <property type="entry name" value="Cadherin_repeat"/>
    <property type="match status" value="2"/>
</dbReference>
<keyword evidence="6" id="KW-1133">Transmembrane helix</keyword>
<keyword evidence="2" id="KW-0677">Repeat</keyword>
<feature type="signal peptide" evidence="7">
    <location>
        <begin position="1"/>
        <end position="23"/>
    </location>
</feature>
<feature type="domain" description="Cadherin" evidence="8">
    <location>
        <begin position="361"/>
        <end position="472"/>
    </location>
</feature>
<keyword evidence="10" id="KW-1185">Reference proteome</keyword>
<dbReference type="Gene3D" id="2.60.40.60">
    <property type="entry name" value="Cadherins"/>
    <property type="match status" value="4"/>
</dbReference>